<organism evidence="1 2">
    <name type="scientific">Ignavibacterium album (strain DSM 19864 / JCM 16511 / NBRC 101810 / Mat9-16)</name>
    <dbReference type="NCBI Taxonomy" id="945713"/>
    <lineage>
        <taxon>Bacteria</taxon>
        <taxon>Pseudomonadati</taxon>
        <taxon>Ignavibacteriota</taxon>
        <taxon>Ignavibacteria</taxon>
        <taxon>Ignavibacteriales</taxon>
        <taxon>Ignavibacteriaceae</taxon>
        <taxon>Ignavibacterium</taxon>
    </lineage>
</organism>
<dbReference type="eggNOG" id="COG4412">
    <property type="taxonomic scope" value="Bacteria"/>
</dbReference>
<dbReference type="InterPro" id="IPR026444">
    <property type="entry name" value="Secre_tail"/>
</dbReference>
<keyword evidence="2" id="KW-1185">Reference proteome</keyword>
<dbReference type="Proteomes" id="UP000007394">
    <property type="component" value="Chromosome"/>
</dbReference>
<accession>I0AKN0</accession>
<evidence type="ECO:0000313" key="2">
    <source>
        <dbReference type="Proteomes" id="UP000007394"/>
    </source>
</evidence>
<reference evidence="1 2" key="1">
    <citation type="journal article" date="2012" name="Front. Microbiol.">
        <title>Complete genome of Ignavibacterium album, a metabolically versatile, flagellated, facultative anaerobe from the phylum Chlorobi.</title>
        <authorList>
            <person name="Liu Z."/>
            <person name="Frigaard N.-U."/>
            <person name="Vogl K."/>
            <person name="Iino T."/>
            <person name="Ohkuma M."/>
            <person name="Overmann J."/>
            <person name="Bryant D.A."/>
        </authorList>
    </citation>
    <scope>NUCLEOTIDE SEQUENCE [LARGE SCALE GENOMIC DNA]</scope>
    <source>
        <strain evidence="2">DSM 19864 / JCM 16511 / NBRC 101810 / Mat9-16</strain>
    </source>
</reference>
<dbReference type="Gene3D" id="2.60.120.200">
    <property type="match status" value="1"/>
</dbReference>
<dbReference type="NCBIfam" id="TIGR04183">
    <property type="entry name" value="Por_Secre_tail"/>
    <property type="match status" value="1"/>
</dbReference>
<dbReference type="Gene3D" id="2.60.40.4070">
    <property type="match status" value="1"/>
</dbReference>
<sequence>MKIVFQIFFLLLIFNLIVRSQVRLNENFSDLELLYRWRIVNKDNGIQTWAQSNLKYKTPPFSIACRFESSSLQNDDWIISPKLQVAAGDSLTFYHSIISPAFPESLYVKVGTTNNPYSGTWTNLAIIYDNTTTWKYKKYSLNAYAGQQIYIAFVNRSRDAYYLFIDDVNGPAVVTPNNDVALVNLYQASGLSSFSPELNQGSMQEENLGSKNVLPIDYSSVPAKESKIVNSSLLNTPEEDLPIEYNNLYIRGVIRNFGRTSTAYQFNWVVNGYTQTPYSGSYVNPNSKDSFVVQYQPPSRGTFIVTGNLVLSGDENPHNNNQRIKIKVYPNAYSITKYDRGDNFADTWMGYGNPNVRFKAAVRFNAESNIKLAGVDFLYQTEYITSGQFEIQIRAAGTTINSPGVVIYTKTYSTAEYLTGAGDLIHFAFDDNAPSIAAGSDYWITIKLPSGILYPAAVHNNGFISTHSYYQSSTDTTLWYPLIVSGSERAWIMRAVHIPVPTTFSFSQNINNGWNLVSVAGAHPNNQNVNTWWQYRDLSTNVYELTNNRYQTTTEVTTGKGYWLKHSGNRIYNTGDEWPGSGLLSVPNLPINVTVGWNIIGVYQTPLFINSNITSPPNIISSYAYGYDIFSGFYSTNTLQPGRGYFIKFNNAGKIVFSPSIQKGFDEEFYLDKFSDKIIITDNLQRSKTLYLTDEKINFDFFELPPLPFPDIFDIRFSSNRLVETLSANSVIQLQAVDFPVKIKLSNTSLFLTDENGNELNSYLNSDGEIVIDNPSIKKIIISNKLIPDEFKLEQNYPNPFNPSTKIQYAISSREFVQLKVYDLLGNEIATLVNEEKPAGRYEVEFNVGNENISNSSFVNNRITSGVYFYKLTAGEFSSVKKMILIK</sequence>
<dbReference type="HOGENOM" id="CLU_325114_0_0_10"/>
<protein>
    <submittedName>
        <fullName evidence="1">Uncharacterized protein</fullName>
    </submittedName>
</protein>
<dbReference type="KEGG" id="ial:IALB_1830"/>
<dbReference type="RefSeq" id="WP_014560686.1">
    <property type="nucleotide sequence ID" value="NC_017464.1"/>
</dbReference>
<proteinExistence type="predicted"/>
<evidence type="ECO:0000313" key="1">
    <source>
        <dbReference type="EMBL" id="AFH49537.1"/>
    </source>
</evidence>
<gene>
    <name evidence="1" type="ordered locus">IALB_1830</name>
</gene>
<name>I0AKN0_IGNAJ</name>
<dbReference type="EMBL" id="CP003418">
    <property type="protein sequence ID" value="AFH49537.1"/>
    <property type="molecule type" value="Genomic_DNA"/>
</dbReference>
<dbReference type="NCBIfam" id="NF038128">
    <property type="entry name" value="choice_anch_J"/>
    <property type="match status" value="1"/>
</dbReference>
<dbReference type="AlphaFoldDB" id="I0AKN0"/>
<dbReference type="STRING" id="945713.IALB_1830"/>